<keyword evidence="4" id="KW-0328">Glycosyltransferase</keyword>
<evidence type="ECO:0000313" key="13">
    <source>
        <dbReference type="Proteomes" id="UP001208570"/>
    </source>
</evidence>
<accession>A0AAD9KFN8</accession>
<sequence length="191" mass="21949">MAAYLKRLVKVINPRSVRRYLTDPSLAVPVMVILFLAECVINVWVIHNIKYTEIDWKAYMQEVEGTINGTYDYMQLKGDTGPLVELKNLLQQLSPISKALDTLQSDTFTIADACEQWLTILQCPGLKPHEKKLKHRFKQAMTPHHFLANLLHPVYCGIKLLPDQVNTTHELLHETSPDLLPELYVRLFVIT</sequence>
<keyword evidence="7" id="KW-0256">Endoplasmic reticulum</keyword>
<name>A0AAD9KFN8_9ANNE</name>
<evidence type="ECO:0000256" key="10">
    <source>
        <dbReference type="ARBA" id="ARBA00049506"/>
    </source>
</evidence>
<keyword evidence="8 11" id="KW-1133">Transmembrane helix</keyword>
<evidence type="ECO:0000256" key="2">
    <source>
        <dbReference type="ARBA" id="ARBA00004922"/>
    </source>
</evidence>
<keyword evidence="5" id="KW-0808">Transferase</keyword>
<gene>
    <name evidence="12" type="ORF">LSH36_3g03045</name>
</gene>
<dbReference type="PANTHER" id="PTHR12646">
    <property type="entry name" value="NOT56 - RELATED"/>
    <property type="match status" value="1"/>
</dbReference>
<evidence type="ECO:0000256" key="6">
    <source>
        <dbReference type="ARBA" id="ARBA00022692"/>
    </source>
</evidence>
<proteinExistence type="predicted"/>
<protein>
    <recommendedName>
        <fullName evidence="3">dolichyl-P-Man:Man5GlcNAc2-PP-dolichol alpha-1,3-mannosyltransferase</fullName>
        <ecNumber evidence="3">2.4.1.258</ecNumber>
    </recommendedName>
</protein>
<dbReference type="AlphaFoldDB" id="A0AAD9KFN8"/>
<comment type="pathway">
    <text evidence="2">Protein modification; protein glycosylation.</text>
</comment>
<dbReference type="GO" id="GO:0052925">
    <property type="term" value="F:dol-P-Man:Man(5)GlcNAc(2)-PP-Dol alpha-1,3-mannosyltransferase activity"/>
    <property type="evidence" value="ECO:0007669"/>
    <property type="project" value="UniProtKB-EC"/>
</dbReference>
<dbReference type="InterPro" id="IPR007873">
    <property type="entry name" value="Glycosyltransferase_ALG3"/>
</dbReference>
<dbReference type="GO" id="GO:0005789">
    <property type="term" value="C:endoplasmic reticulum membrane"/>
    <property type="evidence" value="ECO:0007669"/>
    <property type="project" value="UniProtKB-SubCell"/>
</dbReference>
<dbReference type="PANTHER" id="PTHR12646:SF0">
    <property type="entry name" value="DOL-P-MAN:MAN(5)GLCNAC(2)-PP-DOL ALPHA-1,3-MANNOSYLTRANSFERASE"/>
    <property type="match status" value="1"/>
</dbReference>
<dbReference type="Proteomes" id="UP001208570">
    <property type="component" value="Unassembled WGS sequence"/>
</dbReference>
<reference evidence="12" key="1">
    <citation type="journal article" date="2023" name="Mol. Biol. Evol.">
        <title>Third-Generation Sequencing Reveals the Adaptive Role of the Epigenome in Three Deep-Sea Polychaetes.</title>
        <authorList>
            <person name="Perez M."/>
            <person name="Aroh O."/>
            <person name="Sun Y."/>
            <person name="Lan Y."/>
            <person name="Juniper S.K."/>
            <person name="Young C.R."/>
            <person name="Angers B."/>
            <person name="Qian P.Y."/>
        </authorList>
    </citation>
    <scope>NUCLEOTIDE SEQUENCE</scope>
    <source>
        <strain evidence="12">P08H-3</strain>
    </source>
</reference>
<dbReference type="Pfam" id="PF05208">
    <property type="entry name" value="ALG3"/>
    <property type="match status" value="1"/>
</dbReference>
<evidence type="ECO:0000256" key="11">
    <source>
        <dbReference type="SAM" id="Phobius"/>
    </source>
</evidence>
<organism evidence="12 13">
    <name type="scientific">Paralvinella palmiformis</name>
    <dbReference type="NCBI Taxonomy" id="53620"/>
    <lineage>
        <taxon>Eukaryota</taxon>
        <taxon>Metazoa</taxon>
        <taxon>Spiralia</taxon>
        <taxon>Lophotrochozoa</taxon>
        <taxon>Annelida</taxon>
        <taxon>Polychaeta</taxon>
        <taxon>Sedentaria</taxon>
        <taxon>Canalipalpata</taxon>
        <taxon>Terebellida</taxon>
        <taxon>Terebelliformia</taxon>
        <taxon>Alvinellidae</taxon>
        <taxon>Paralvinella</taxon>
    </lineage>
</organism>
<keyword evidence="9 11" id="KW-0472">Membrane</keyword>
<keyword evidence="6 11" id="KW-0812">Transmembrane</keyword>
<evidence type="ECO:0000313" key="12">
    <source>
        <dbReference type="EMBL" id="KAK2170282.1"/>
    </source>
</evidence>
<evidence type="ECO:0000256" key="5">
    <source>
        <dbReference type="ARBA" id="ARBA00022679"/>
    </source>
</evidence>
<evidence type="ECO:0000256" key="1">
    <source>
        <dbReference type="ARBA" id="ARBA00004477"/>
    </source>
</evidence>
<comment type="subcellular location">
    <subcellularLocation>
        <location evidence="1">Endoplasmic reticulum membrane</location>
        <topology evidence="1">Multi-pass membrane protein</topology>
    </subcellularLocation>
</comment>
<evidence type="ECO:0000256" key="3">
    <source>
        <dbReference type="ARBA" id="ARBA00011964"/>
    </source>
</evidence>
<evidence type="ECO:0000256" key="7">
    <source>
        <dbReference type="ARBA" id="ARBA00022824"/>
    </source>
</evidence>
<comment type="caution">
    <text evidence="12">The sequence shown here is derived from an EMBL/GenBank/DDBJ whole genome shotgun (WGS) entry which is preliminary data.</text>
</comment>
<keyword evidence="13" id="KW-1185">Reference proteome</keyword>
<evidence type="ECO:0000256" key="9">
    <source>
        <dbReference type="ARBA" id="ARBA00023136"/>
    </source>
</evidence>
<dbReference type="EC" id="2.4.1.258" evidence="3"/>
<evidence type="ECO:0000256" key="8">
    <source>
        <dbReference type="ARBA" id="ARBA00022989"/>
    </source>
</evidence>
<comment type="catalytic activity">
    <reaction evidence="10">
        <text>an alpha-D-Man-(1-&gt;2)-alpha-D-Man-(1-&gt;2)-alpha-D-Man-(1-&gt;3)-[alpha-D-Man-(1-&gt;6)]-beta-D-Man-(1-&gt;4)-beta-D-GlcNAc-(1-&gt;4)-alpha-D-GlcNAc-diphospho-di-trans,poly-cis-dolichol + a di-trans,poly-cis-dolichyl beta-D-mannosyl phosphate = an alpha-D-Man-(1-&gt;2)-alpha-D-Man-(1-&gt;2)-alpha-D-Man-(1-&gt;3)-[alpha-D-Man-(1-&gt;3)-alpha-D-Man-(1-&gt;6)]-beta-D-Man-(1-&gt;4)-beta-D-GlcNAc-(1-&gt;4)-alpha-D-GlcNAc-diphospho-di-trans,poly-cis-dolichol + a di-trans,poly-cis-dolichyl phosphate + H(+)</text>
        <dbReference type="Rhea" id="RHEA:29527"/>
        <dbReference type="Rhea" id="RHEA-COMP:19498"/>
        <dbReference type="Rhea" id="RHEA-COMP:19501"/>
        <dbReference type="Rhea" id="RHEA-COMP:19516"/>
        <dbReference type="Rhea" id="RHEA-COMP:19517"/>
        <dbReference type="ChEBI" id="CHEBI:15378"/>
        <dbReference type="ChEBI" id="CHEBI:57683"/>
        <dbReference type="ChEBI" id="CHEBI:58211"/>
        <dbReference type="ChEBI" id="CHEBI:132515"/>
        <dbReference type="ChEBI" id="CHEBI:132516"/>
        <dbReference type="EC" id="2.4.1.258"/>
    </reaction>
    <physiologicalReaction direction="left-to-right" evidence="10">
        <dbReference type="Rhea" id="RHEA:29528"/>
    </physiologicalReaction>
</comment>
<evidence type="ECO:0000256" key="4">
    <source>
        <dbReference type="ARBA" id="ARBA00022676"/>
    </source>
</evidence>
<dbReference type="EMBL" id="JAODUP010000003">
    <property type="protein sequence ID" value="KAK2170282.1"/>
    <property type="molecule type" value="Genomic_DNA"/>
</dbReference>
<feature type="transmembrane region" description="Helical" evidence="11">
    <location>
        <begin position="26"/>
        <end position="47"/>
    </location>
</feature>